<dbReference type="AlphaFoldDB" id="A0A9X0YVY2"/>
<evidence type="ECO:0000313" key="3">
    <source>
        <dbReference type="Proteomes" id="UP001138793"/>
    </source>
</evidence>
<evidence type="ECO:0000256" key="1">
    <source>
        <dbReference type="SAM" id="Phobius"/>
    </source>
</evidence>
<sequence>MFKKILKHFLSIGTLMFFCGGLVLIGVIFLFAGLPKVANVFGLISMFYLFISLPAIVIKYSIDIMKDLIRLCKKWKEWREQ</sequence>
<gene>
    <name evidence="2" type="ORF">J2Z64_003938</name>
</gene>
<keyword evidence="1" id="KW-1133">Transmembrane helix</keyword>
<dbReference type="Proteomes" id="UP001138793">
    <property type="component" value="Unassembled WGS sequence"/>
</dbReference>
<keyword evidence="1" id="KW-0472">Membrane</keyword>
<accession>A0A9X0YVY2</accession>
<feature type="transmembrane region" description="Helical" evidence="1">
    <location>
        <begin position="12"/>
        <end position="34"/>
    </location>
</feature>
<organism evidence="2 3">
    <name type="scientific">Oceanobacillus polygoni</name>
    <dbReference type="NCBI Taxonomy" id="1235259"/>
    <lineage>
        <taxon>Bacteria</taxon>
        <taxon>Bacillati</taxon>
        <taxon>Bacillota</taxon>
        <taxon>Bacilli</taxon>
        <taxon>Bacillales</taxon>
        <taxon>Bacillaceae</taxon>
        <taxon>Oceanobacillus</taxon>
    </lineage>
</organism>
<evidence type="ECO:0000313" key="2">
    <source>
        <dbReference type="EMBL" id="MBP2079639.1"/>
    </source>
</evidence>
<keyword evidence="1" id="KW-0812">Transmembrane</keyword>
<protein>
    <submittedName>
        <fullName evidence="2">Uncharacterized protein</fullName>
    </submittedName>
</protein>
<reference evidence="2" key="1">
    <citation type="submission" date="2021-03" db="EMBL/GenBank/DDBJ databases">
        <title>Genomic Encyclopedia of Type Strains, Phase IV (KMG-IV): sequencing the most valuable type-strain genomes for metagenomic binning, comparative biology and taxonomic classification.</title>
        <authorList>
            <person name="Goeker M."/>
        </authorList>
    </citation>
    <scope>NUCLEOTIDE SEQUENCE</scope>
    <source>
        <strain evidence="2">DSM 107338</strain>
    </source>
</reference>
<name>A0A9X0YVY2_9BACI</name>
<comment type="caution">
    <text evidence="2">The sequence shown here is derived from an EMBL/GenBank/DDBJ whole genome shotgun (WGS) entry which is preliminary data.</text>
</comment>
<proteinExistence type="predicted"/>
<keyword evidence="3" id="KW-1185">Reference proteome</keyword>
<dbReference type="RefSeq" id="WP_149472876.1">
    <property type="nucleotide sequence ID" value="NZ_JAGGMB010000019.1"/>
</dbReference>
<dbReference type="EMBL" id="JAGGMB010000019">
    <property type="protein sequence ID" value="MBP2079639.1"/>
    <property type="molecule type" value="Genomic_DNA"/>
</dbReference>
<feature type="transmembrane region" description="Helical" evidence="1">
    <location>
        <begin position="40"/>
        <end position="60"/>
    </location>
</feature>